<feature type="domain" description="FAD-binding" evidence="3">
    <location>
        <begin position="280"/>
        <end position="347"/>
    </location>
</feature>
<name>A0A9Y2MU23_9PSEU</name>
<dbReference type="KEGG" id="acab:QRX50_44890"/>
<evidence type="ECO:0000259" key="3">
    <source>
        <dbReference type="Pfam" id="PF01494"/>
    </source>
</evidence>
<proteinExistence type="predicted"/>
<dbReference type="Pfam" id="PF01494">
    <property type="entry name" value="FAD_binding_3"/>
    <property type="match status" value="2"/>
</dbReference>
<evidence type="ECO:0000256" key="2">
    <source>
        <dbReference type="ARBA" id="ARBA00023033"/>
    </source>
</evidence>
<sequence>MRVLIAGGGVAGTVTAMALQRAGHEPVVFEAYPSGGADAGAFLTVMHNGMDALKAIDAAGPVNDASFAALGVELVGPDGTTTGTREFDTGELAGPRTLTRAAFYRALQEEADRRGITVEHGRRLVSAGPVSAETAASGVVATFADGSTATGDVLVGADGVRSEVRTLIDPAADRPRFTGLTVVYGYTRAEGLPAAPGIYRMIRGSRAAFGFTTAPDGATFWFARIPDTERPRDEIAAVTPAGWREFAHAAFDGDPLPCADIVAATGDEVFGGHSYDVPTTRVWSTEAMVLVGDAAHAASPAAGQGASMAIEDSVVLALCLRDLPDAPAAFAAYEKLRRTRVEKLVAASAGQDVGEERGWLYHHHIDWNSRITG</sequence>
<dbReference type="PRINTS" id="PR00420">
    <property type="entry name" value="RNGMNOXGNASE"/>
</dbReference>
<dbReference type="RefSeq" id="WP_285969134.1">
    <property type="nucleotide sequence ID" value="NZ_CP127294.1"/>
</dbReference>
<dbReference type="EMBL" id="CP127294">
    <property type="protein sequence ID" value="WIX78416.1"/>
    <property type="molecule type" value="Genomic_DNA"/>
</dbReference>
<keyword evidence="5" id="KW-1185">Reference proteome</keyword>
<accession>A0A9Y2MU23</accession>
<dbReference type="SUPFAM" id="SSF51905">
    <property type="entry name" value="FAD/NAD(P)-binding domain"/>
    <property type="match status" value="1"/>
</dbReference>
<evidence type="ECO:0000313" key="5">
    <source>
        <dbReference type="Proteomes" id="UP001236014"/>
    </source>
</evidence>
<dbReference type="Proteomes" id="UP001236014">
    <property type="component" value="Chromosome"/>
</dbReference>
<dbReference type="GO" id="GO:0071949">
    <property type="term" value="F:FAD binding"/>
    <property type="evidence" value="ECO:0007669"/>
    <property type="project" value="InterPro"/>
</dbReference>
<organism evidence="4 5">
    <name type="scientific">Amycolatopsis carbonis</name>
    <dbReference type="NCBI Taxonomy" id="715471"/>
    <lineage>
        <taxon>Bacteria</taxon>
        <taxon>Bacillati</taxon>
        <taxon>Actinomycetota</taxon>
        <taxon>Actinomycetes</taxon>
        <taxon>Pseudonocardiales</taxon>
        <taxon>Pseudonocardiaceae</taxon>
        <taxon>Amycolatopsis</taxon>
    </lineage>
</organism>
<dbReference type="PANTHER" id="PTHR13789:SF309">
    <property type="entry name" value="PUTATIVE (AFU_ORTHOLOGUE AFUA_6G14510)-RELATED"/>
    <property type="match status" value="1"/>
</dbReference>
<evidence type="ECO:0000313" key="4">
    <source>
        <dbReference type="EMBL" id="WIX78416.1"/>
    </source>
</evidence>
<dbReference type="GO" id="GO:0004497">
    <property type="term" value="F:monooxygenase activity"/>
    <property type="evidence" value="ECO:0007669"/>
    <property type="project" value="UniProtKB-KW"/>
</dbReference>
<dbReference type="PANTHER" id="PTHR13789">
    <property type="entry name" value="MONOOXYGENASE"/>
    <property type="match status" value="1"/>
</dbReference>
<keyword evidence="2 4" id="KW-0503">Monooxygenase</keyword>
<dbReference type="InterPro" id="IPR002938">
    <property type="entry name" value="FAD-bd"/>
</dbReference>
<evidence type="ECO:0000256" key="1">
    <source>
        <dbReference type="ARBA" id="ARBA00023002"/>
    </source>
</evidence>
<keyword evidence="1" id="KW-0560">Oxidoreductase</keyword>
<gene>
    <name evidence="4" type="ORF">QRX50_44890</name>
</gene>
<protein>
    <submittedName>
        <fullName evidence="4">FAD-dependent monooxygenase</fullName>
    </submittedName>
</protein>
<dbReference type="Gene3D" id="3.50.50.60">
    <property type="entry name" value="FAD/NAD(P)-binding domain"/>
    <property type="match status" value="1"/>
</dbReference>
<feature type="domain" description="FAD-binding" evidence="3">
    <location>
        <begin position="2"/>
        <end position="169"/>
    </location>
</feature>
<dbReference type="AlphaFoldDB" id="A0A9Y2MU23"/>
<reference evidence="4 5" key="1">
    <citation type="submission" date="2023-06" db="EMBL/GenBank/DDBJ databases">
        <authorList>
            <person name="Oyuntsetseg B."/>
            <person name="Kim S.B."/>
        </authorList>
    </citation>
    <scope>NUCLEOTIDE SEQUENCE [LARGE SCALE GENOMIC DNA]</scope>
    <source>
        <strain evidence="4 5">2-15</strain>
    </source>
</reference>
<dbReference type="InterPro" id="IPR036188">
    <property type="entry name" value="FAD/NAD-bd_sf"/>
</dbReference>
<dbReference type="InterPro" id="IPR050493">
    <property type="entry name" value="FAD-dep_Monooxygenase_BioMet"/>
</dbReference>